<dbReference type="Proteomes" id="UP000183832">
    <property type="component" value="Unassembled WGS sequence"/>
</dbReference>
<name>A0A1J1HPF6_9DIPT</name>
<gene>
    <name evidence="1" type="ORF">CLUMA_CG002135</name>
</gene>
<proteinExistence type="predicted"/>
<sequence length="106" mass="12526">MNILWKSEGDASLRNLLMLIKKFSEKERKIVNDLDYKILLYVKWFYITIKRAVALEDLTAAHERTTHTKAAVDVLGILHLRTRISFLTNDRTLTVETFEFKAMFYE</sequence>
<evidence type="ECO:0000313" key="2">
    <source>
        <dbReference type="Proteomes" id="UP000183832"/>
    </source>
</evidence>
<reference evidence="1 2" key="1">
    <citation type="submission" date="2015-04" db="EMBL/GenBank/DDBJ databases">
        <authorList>
            <person name="Syromyatnikov M.Y."/>
            <person name="Popov V.N."/>
        </authorList>
    </citation>
    <scope>NUCLEOTIDE SEQUENCE [LARGE SCALE GENOMIC DNA]</scope>
</reference>
<protein>
    <submittedName>
        <fullName evidence="1">CLUMA_CG002135, isoform A</fullName>
    </submittedName>
</protein>
<accession>A0A1J1HPF6</accession>
<dbReference type="AlphaFoldDB" id="A0A1J1HPF6"/>
<dbReference type="EMBL" id="CVRI01000006">
    <property type="protein sequence ID" value="CRK88358.1"/>
    <property type="molecule type" value="Genomic_DNA"/>
</dbReference>
<organism evidence="1 2">
    <name type="scientific">Clunio marinus</name>
    <dbReference type="NCBI Taxonomy" id="568069"/>
    <lineage>
        <taxon>Eukaryota</taxon>
        <taxon>Metazoa</taxon>
        <taxon>Ecdysozoa</taxon>
        <taxon>Arthropoda</taxon>
        <taxon>Hexapoda</taxon>
        <taxon>Insecta</taxon>
        <taxon>Pterygota</taxon>
        <taxon>Neoptera</taxon>
        <taxon>Endopterygota</taxon>
        <taxon>Diptera</taxon>
        <taxon>Nematocera</taxon>
        <taxon>Chironomoidea</taxon>
        <taxon>Chironomidae</taxon>
        <taxon>Clunio</taxon>
    </lineage>
</organism>
<evidence type="ECO:0000313" key="1">
    <source>
        <dbReference type="EMBL" id="CRK88358.1"/>
    </source>
</evidence>
<keyword evidence="2" id="KW-1185">Reference proteome</keyword>